<reference evidence="3" key="1">
    <citation type="submission" date="2024-07" db="EMBL/GenBank/DDBJ databases">
        <title>Two chromosome-level genome assemblies of Korean endemic species Abeliophyllum distichum and Forsythia ovata (Oleaceae).</title>
        <authorList>
            <person name="Jang H."/>
        </authorList>
    </citation>
    <scope>NUCLEOTIDE SEQUENCE [LARGE SCALE GENOMIC DNA]</scope>
</reference>
<evidence type="ECO:0000313" key="3">
    <source>
        <dbReference type="Proteomes" id="UP001604336"/>
    </source>
</evidence>
<accession>A0ABD1Q5X0</accession>
<feature type="region of interest" description="Disordered" evidence="1">
    <location>
        <begin position="1"/>
        <end position="37"/>
    </location>
</feature>
<comment type="caution">
    <text evidence="2">The sequence shown here is derived from an EMBL/GenBank/DDBJ whole genome shotgun (WGS) entry which is preliminary data.</text>
</comment>
<dbReference type="Proteomes" id="UP001604336">
    <property type="component" value="Unassembled WGS sequence"/>
</dbReference>
<dbReference type="EMBL" id="JBFOLK010000012">
    <property type="protein sequence ID" value="KAL2471590.1"/>
    <property type="molecule type" value="Genomic_DNA"/>
</dbReference>
<organism evidence="2 3">
    <name type="scientific">Abeliophyllum distichum</name>
    <dbReference type="NCBI Taxonomy" id="126358"/>
    <lineage>
        <taxon>Eukaryota</taxon>
        <taxon>Viridiplantae</taxon>
        <taxon>Streptophyta</taxon>
        <taxon>Embryophyta</taxon>
        <taxon>Tracheophyta</taxon>
        <taxon>Spermatophyta</taxon>
        <taxon>Magnoliopsida</taxon>
        <taxon>eudicotyledons</taxon>
        <taxon>Gunneridae</taxon>
        <taxon>Pentapetalae</taxon>
        <taxon>asterids</taxon>
        <taxon>lamiids</taxon>
        <taxon>Lamiales</taxon>
        <taxon>Oleaceae</taxon>
        <taxon>Forsythieae</taxon>
        <taxon>Abeliophyllum</taxon>
    </lineage>
</organism>
<protein>
    <submittedName>
        <fullName evidence="2">Uncharacterized protein</fullName>
    </submittedName>
</protein>
<gene>
    <name evidence="2" type="ORF">Adt_39726</name>
</gene>
<evidence type="ECO:0000313" key="2">
    <source>
        <dbReference type="EMBL" id="KAL2471590.1"/>
    </source>
</evidence>
<proteinExistence type="predicted"/>
<evidence type="ECO:0000256" key="1">
    <source>
        <dbReference type="SAM" id="MobiDB-lite"/>
    </source>
</evidence>
<name>A0ABD1Q5X0_9LAMI</name>
<sequence>MQILEEPPQLVDKGKTSAVLEEQSKTDGSPSLSKEAPLSPIAADKDADSILHSIQALFTSWEQVKVNSALFSSFATQHSTSFIFSTEDMNPLKKAVLACTSFMDKDISRMSAANQRELLACLSKDLADAIKRPILKLLVDIRLTLRGIHQVATLLLSQNVELKSNRMSLT</sequence>
<keyword evidence="3" id="KW-1185">Reference proteome</keyword>
<dbReference type="AlphaFoldDB" id="A0ABD1Q5X0"/>